<protein>
    <submittedName>
        <fullName evidence="3">HCP-like protein</fullName>
    </submittedName>
</protein>
<dbReference type="InterPro" id="IPR051726">
    <property type="entry name" value="Chitin_Synth_Reg"/>
</dbReference>
<feature type="compositionally biased region" description="Basic and acidic residues" evidence="2">
    <location>
        <begin position="518"/>
        <end position="529"/>
    </location>
</feature>
<feature type="compositionally biased region" description="Polar residues" evidence="2">
    <location>
        <begin position="662"/>
        <end position="672"/>
    </location>
</feature>
<dbReference type="PANTHER" id="PTHR46430:SF2">
    <property type="entry name" value="CHITIN SYNTHASE REGULATORY FACTOR 4"/>
    <property type="match status" value="1"/>
</dbReference>
<feature type="compositionally biased region" description="Polar residues" evidence="2">
    <location>
        <begin position="734"/>
        <end position="748"/>
    </location>
</feature>
<accession>A0A6A6H6W1</accession>
<dbReference type="EMBL" id="ML991804">
    <property type="protein sequence ID" value="KAF2233697.1"/>
    <property type="molecule type" value="Genomic_DNA"/>
</dbReference>
<dbReference type="PANTHER" id="PTHR46430">
    <property type="entry name" value="PROTEIN SKT5-RELATED"/>
    <property type="match status" value="1"/>
</dbReference>
<dbReference type="Proteomes" id="UP000800092">
    <property type="component" value="Unassembled WGS sequence"/>
</dbReference>
<feature type="compositionally biased region" description="Low complexity" evidence="2">
    <location>
        <begin position="767"/>
        <end position="779"/>
    </location>
</feature>
<dbReference type="Gene3D" id="1.25.40.10">
    <property type="entry name" value="Tetratricopeptide repeat domain"/>
    <property type="match status" value="1"/>
</dbReference>
<proteinExistence type="predicted"/>
<dbReference type="SUPFAM" id="SSF81901">
    <property type="entry name" value="HCP-like"/>
    <property type="match status" value="1"/>
</dbReference>
<evidence type="ECO:0000256" key="2">
    <source>
        <dbReference type="SAM" id="MobiDB-lite"/>
    </source>
</evidence>
<feature type="compositionally biased region" description="Polar residues" evidence="2">
    <location>
        <begin position="532"/>
        <end position="548"/>
    </location>
</feature>
<sequence>MSGYQQRRPPPNSGAAFTPSGYDGYYMPPKSPELVSPAPQRIMPEVPGHIQDGIANMELESRHSRVSSMSSQPSHGYSSPGLSSGPQTPVPGQGQFNGNSSNDLAHDYSRLLVTQPDMPTLSPFPKLQNPPPNVPPSDEDREATLESAREPVLNSNDPEMQLTWANDALQFVDASILLKERMMPLGQGRPPTPQVEHQLRLDATNVVNFLADQHHPKAEFMRGMWLEFGKFGYRIDKREAFRCYSRASDRGYARAEYRIGMQYEQSNDPVKALIHYNKGVEMGDSASHYRLGMMTLLGQHGQPQDFNRGVQLIQHAAETADENFPQGAYVYGMLLARELPQVSIPETYLPFDENGARVNIEKAAFLGFAKAQVKMGSAYELCALGCDFNPAYSIHYNALASRQGEPDADMAISKWFLCGYEGLFQKNEELAYNYAQRAALGGLSTAEFALGYFNEIGMYVPVNLNKALEWYRKAADDGNQDAISRIDNVNNANTLSKQDHENVAIGRIKSQYGSKRGQRPDRFKQKKPELPTISSEPTEFPDFSQSGQPGAVRPPRTSSTAPYPSDDRPGSAAPYPLGDGPGPRGSPPGGYLNPDARNASSAPPGRPYSAFNINADGRPGSAMTLPAHPAVNRHSNMAGGAGSPRPGGSFTPQGGRMPPPTQRVSSSGSLPSNARLDIGYSAPPDPGRGRLQTPPSQGGYSAPPRGRSADPSRPNRQSPVNQQQRPASGRDPRTSTPMSGGLQTSHSFPQLPAHPEPGSKERPTKRPGQQAGGPQKPAGGLPGKGPKTFDEMGVPQVKQKSDCVVM</sequence>
<dbReference type="OrthoDB" id="4095816at2759"/>
<dbReference type="SMART" id="SM00671">
    <property type="entry name" value="SEL1"/>
    <property type="match status" value="6"/>
</dbReference>
<keyword evidence="4" id="KW-1185">Reference proteome</keyword>
<feature type="compositionally biased region" description="Low complexity" evidence="2">
    <location>
        <begin position="66"/>
        <end position="75"/>
    </location>
</feature>
<feature type="region of interest" description="Disordered" evidence="2">
    <location>
        <begin position="1"/>
        <end position="156"/>
    </location>
</feature>
<gene>
    <name evidence="3" type="ORF">EV356DRAFT_467869</name>
</gene>
<evidence type="ECO:0000313" key="4">
    <source>
        <dbReference type="Proteomes" id="UP000800092"/>
    </source>
</evidence>
<dbReference type="InterPro" id="IPR006597">
    <property type="entry name" value="Sel1-like"/>
</dbReference>
<reference evidence="3" key="1">
    <citation type="journal article" date="2020" name="Stud. Mycol.">
        <title>101 Dothideomycetes genomes: a test case for predicting lifestyles and emergence of pathogens.</title>
        <authorList>
            <person name="Haridas S."/>
            <person name="Albert R."/>
            <person name="Binder M."/>
            <person name="Bloem J."/>
            <person name="Labutti K."/>
            <person name="Salamov A."/>
            <person name="Andreopoulos B."/>
            <person name="Baker S."/>
            <person name="Barry K."/>
            <person name="Bills G."/>
            <person name="Bluhm B."/>
            <person name="Cannon C."/>
            <person name="Castanera R."/>
            <person name="Culley D."/>
            <person name="Daum C."/>
            <person name="Ezra D."/>
            <person name="Gonzalez J."/>
            <person name="Henrissat B."/>
            <person name="Kuo A."/>
            <person name="Liang C."/>
            <person name="Lipzen A."/>
            <person name="Lutzoni F."/>
            <person name="Magnuson J."/>
            <person name="Mondo S."/>
            <person name="Nolan M."/>
            <person name="Ohm R."/>
            <person name="Pangilinan J."/>
            <person name="Park H.-J."/>
            <person name="Ramirez L."/>
            <person name="Alfaro M."/>
            <person name="Sun H."/>
            <person name="Tritt A."/>
            <person name="Yoshinaga Y."/>
            <person name="Zwiers L.-H."/>
            <person name="Turgeon B."/>
            <person name="Goodwin S."/>
            <person name="Spatafora J."/>
            <person name="Crous P."/>
            <person name="Grigoriev I."/>
        </authorList>
    </citation>
    <scope>NUCLEOTIDE SEQUENCE</scope>
    <source>
        <strain evidence="3">Tuck. ex Michener</strain>
    </source>
</reference>
<feature type="compositionally biased region" description="Polar residues" evidence="2">
    <location>
        <begin position="94"/>
        <end position="103"/>
    </location>
</feature>
<name>A0A6A6H6W1_VIRVR</name>
<feature type="region of interest" description="Disordered" evidence="2">
    <location>
        <begin position="497"/>
        <end position="806"/>
    </location>
</feature>
<feature type="compositionally biased region" description="Polar residues" evidence="2">
    <location>
        <begin position="714"/>
        <end position="726"/>
    </location>
</feature>
<organism evidence="3 4">
    <name type="scientific">Viridothelium virens</name>
    <name type="common">Speckled blister lichen</name>
    <name type="synonym">Trypethelium virens</name>
    <dbReference type="NCBI Taxonomy" id="1048519"/>
    <lineage>
        <taxon>Eukaryota</taxon>
        <taxon>Fungi</taxon>
        <taxon>Dikarya</taxon>
        <taxon>Ascomycota</taxon>
        <taxon>Pezizomycotina</taxon>
        <taxon>Dothideomycetes</taxon>
        <taxon>Dothideomycetes incertae sedis</taxon>
        <taxon>Trypetheliales</taxon>
        <taxon>Trypetheliaceae</taxon>
        <taxon>Viridothelium</taxon>
    </lineage>
</organism>
<dbReference type="Pfam" id="PF08238">
    <property type="entry name" value="Sel1"/>
    <property type="match status" value="5"/>
</dbReference>
<feature type="compositionally biased region" description="Polar residues" evidence="2">
    <location>
        <begin position="76"/>
        <end position="87"/>
    </location>
</feature>
<evidence type="ECO:0000313" key="3">
    <source>
        <dbReference type="EMBL" id="KAF2233697.1"/>
    </source>
</evidence>
<dbReference type="AlphaFoldDB" id="A0A6A6H6W1"/>
<keyword evidence="1" id="KW-0677">Repeat</keyword>
<evidence type="ECO:0000256" key="1">
    <source>
        <dbReference type="ARBA" id="ARBA00022737"/>
    </source>
</evidence>
<dbReference type="InterPro" id="IPR011990">
    <property type="entry name" value="TPR-like_helical_dom_sf"/>
</dbReference>